<evidence type="ECO:0000256" key="7">
    <source>
        <dbReference type="ARBA" id="ARBA00022490"/>
    </source>
</evidence>
<evidence type="ECO:0000256" key="2">
    <source>
        <dbReference type="ARBA" id="ARBA00004186"/>
    </source>
</evidence>
<keyword evidence="9" id="KW-0493">Microtubule</keyword>
<keyword evidence="22" id="KW-1185">Reference proteome</keyword>
<dbReference type="EMBL" id="CP058606">
    <property type="protein sequence ID" value="QLG72191.1"/>
    <property type="molecule type" value="Genomic_DNA"/>
</dbReference>
<evidence type="ECO:0000256" key="8">
    <source>
        <dbReference type="ARBA" id="ARBA00022618"/>
    </source>
</evidence>
<dbReference type="Proteomes" id="UP000509704">
    <property type="component" value="Chromosome 3"/>
</dbReference>
<proteinExistence type="inferred from homology"/>
<keyword evidence="16" id="KW-0137">Centromere</keyword>
<dbReference type="GeneID" id="59235889"/>
<dbReference type="GO" id="GO:0072686">
    <property type="term" value="C:mitotic spindle"/>
    <property type="evidence" value="ECO:0007669"/>
    <property type="project" value="InterPro"/>
</dbReference>
<evidence type="ECO:0000256" key="10">
    <source>
        <dbReference type="ARBA" id="ARBA00022776"/>
    </source>
</evidence>
<keyword evidence="12" id="KW-0995">Kinetochore</keyword>
<evidence type="ECO:0000256" key="11">
    <source>
        <dbReference type="ARBA" id="ARBA00022829"/>
    </source>
</evidence>
<keyword evidence="10" id="KW-0498">Mitosis</keyword>
<comment type="similarity">
    <text evidence="4">Belongs to the DASH complex ASK1 family.</text>
</comment>
<evidence type="ECO:0000256" key="6">
    <source>
        <dbReference type="ARBA" id="ARBA00022454"/>
    </source>
</evidence>
<feature type="region of interest" description="Disordered" evidence="20">
    <location>
        <begin position="90"/>
        <end position="109"/>
    </location>
</feature>
<evidence type="ECO:0000313" key="22">
    <source>
        <dbReference type="Proteomes" id="UP000509704"/>
    </source>
</evidence>
<evidence type="ECO:0000256" key="4">
    <source>
        <dbReference type="ARBA" id="ARBA00010731"/>
    </source>
</evidence>
<dbReference type="RefSeq" id="XP_037143919.1">
    <property type="nucleotide sequence ID" value="XM_037288024.1"/>
</dbReference>
<feature type="compositionally biased region" description="Polar residues" evidence="20">
    <location>
        <begin position="191"/>
        <end position="209"/>
    </location>
</feature>
<dbReference type="PANTHER" id="PTHR28200:SF1">
    <property type="entry name" value="DASH COMPLEX SUBUNIT ASK1"/>
    <property type="match status" value="1"/>
</dbReference>
<dbReference type="PANTHER" id="PTHR28200">
    <property type="entry name" value="DASH COMPLEX SUBUNIT ASK1"/>
    <property type="match status" value="1"/>
</dbReference>
<accession>A0A7H9B0N9</accession>
<dbReference type="GO" id="GO:0008608">
    <property type="term" value="P:attachment of spindle microtubules to kinetochore"/>
    <property type="evidence" value="ECO:0007669"/>
    <property type="project" value="InterPro"/>
</dbReference>
<evidence type="ECO:0000256" key="17">
    <source>
        <dbReference type="ARBA" id="ARBA00029735"/>
    </source>
</evidence>
<protein>
    <recommendedName>
        <fullName evidence="5">DASH complex subunit ASK1</fullName>
    </recommendedName>
    <alternativeName>
        <fullName evidence="18">Associated with spindles and kinetochores protein 1</fullName>
    </alternativeName>
    <alternativeName>
        <fullName evidence="17">Outer kinetochore protein ASK1</fullName>
    </alternativeName>
</protein>
<keyword evidence="11" id="KW-0159">Chromosome partition</keyword>
<evidence type="ECO:0000256" key="13">
    <source>
        <dbReference type="ARBA" id="ARBA00023212"/>
    </source>
</evidence>
<dbReference type="GO" id="GO:0005874">
    <property type="term" value="C:microtubule"/>
    <property type="evidence" value="ECO:0007669"/>
    <property type="project" value="UniProtKB-KW"/>
</dbReference>
<evidence type="ECO:0000256" key="1">
    <source>
        <dbReference type="ARBA" id="ARBA00004123"/>
    </source>
</evidence>
<keyword evidence="13" id="KW-0206">Cytoskeleton</keyword>
<sequence>MRPSGMDQPEEIIEKLDQEITLQLQQIDSNLSYCFNTITKNIIPKVTRYGAICDDIMDSGNWLGTMFQQTAAVDLKLNNPLVVEEQLDASGTGASKGAQPESLFPTAGGRKLVDSSGELAIPPSNASMSEDDFHTANVTTTTTGRILRLPSDSSEEENDDDSKRVAREADGSTLQRQRRKRKVSLLLQREYGSSSSMGLSPVHVNSNKLRNPDEEDDSLGSSPMKVHQDTQDESTKEVPVPGTVIHFATASGSGAGAASNL</sequence>
<dbReference type="InterPro" id="IPR013964">
    <property type="entry name" value="DASH_Ask1"/>
</dbReference>
<gene>
    <name evidence="21" type="ORF">HG535_0C05450</name>
</gene>
<evidence type="ECO:0000256" key="14">
    <source>
        <dbReference type="ARBA" id="ARBA00023242"/>
    </source>
</evidence>
<feature type="region of interest" description="Disordered" evidence="20">
    <location>
        <begin position="115"/>
        <end position="239"/>
    </location>
</feature>
<dbReference type="OrthoDB" id="5573898at2759"/>
<evidence type="ECO:0000256" key="15">
    <source>
        <dbReference type="ARBA" id="ARBA00023306"/>
    </source>
</evidence>
<keyword evidence="8" id="KW-0132">Cell division</keyword>
<name>A0A7H9B0N9_ZYGMR</name>
<feature type="compositionally biased region" description="Basic and acidic residues" evidence="20">
    <location>
        <begin position="226"/>
        <end position="236"/>
    </location>
</feature>
<reference evidence="21 22" key="1">
    <citation type="submission" date="2020-07" db="EMBL/GenBank/DDBJ databases">
        <title>The yeast mating-type switching endonuclease HO is a domesticated member of an unorthodox homing genetic element family.</title>
        <authorList>
            <person name="Coughlan A.Y."/>
            <person name="Lombardi L."/>
            <person name="Braun-Galleani S."/>
            <person name="Martos A.R."/>
            <person name="Galeote V."/>
            <person name="Bigey F."/>
            <person name="Dequin S."/>
            <person name="Byrne K.P."/>
            <person name="Wolfe K.H."/>
        </authorList>
    </citation>
    <scope>NUCLEOTIDE SEQUENCE [LARGE SCALE GENOMIC DNA]</scope>
    <source>
        <strain evidence="21 22">NRRL Y-6702</strain>
    </source>
</reference>
<dbReference type="KEGG" id="zmk:HG535_0C05450"/>
<evidence type="ECO:0000256" key="12">
    <source>
        <dbReference type="ARBA" id="ARBA00022838"/>
    </source>
</evidence>
<keyword evidence="14" id="KW-0539">Nucleus</keyword>
<organism evidence="21 22">
    <name type="scientific">Zygotorulaspora mrakii</name>
    <name type="common">Zygosaccharomyces mrakii</name>
    <dbReference type="NCBI Taxonomy" id="42260"/>
    <lineage>
        <taxon>Eukaryota</taxon>
        <taxon>Fungi</taxon>
        <taxon>Dikarya</taxon>
        <taxon>Ascomycota</taxon>
        <taxon>Saccharomycotina</taxon>
        <taxon>Saccharomycetes</taxon>
        <taxon>Saccharomycetales</taxon>
        <taxon>Saccharomycetaceae</taxon>
        <taxon>Zygotorulaspora</taxon>
    </lineage>
</organism>
<evidence type="ECO:0000256" key="20">
    <source>
        <dbReference type="SAM" id="MobiDB-lite"/>
    </source>
</evidence>
<keyword evidence="15" id="KW-0131">Cell cycle</keyword>
<dbReference type="AlphaFoldDB" id="A0A7H9B0N9"/>
<evidence type="ECO:0000313" key="21">
    <source>
        <dbReference type="EMBL" id="QLG72191.1"/>
    </source>
</evidence>
<comment type="subcellular location">
    <subcellularLocation>
        <location evidence="3">Chromosome</location>
        <location evidence="3">Centromere</location>
        <location evidence="3">Kinetochore</location>
    </subcellularLocation>
    <subcellularLocation>
        <location evidence="2">Cytoplasm</location>
        <location evidence="2">Cytoskeleton</location>
        <location evidence="2">Spindle</location>
    </subcellularLocation>
    <subcellularLocation>
        <location evidence="1">Nucleus</location>
    </subcellularLocation>
</comment>
<evidence type="ECO:0000256" key="3">
    <source>
        <dbReference type="ARBA" id="ARBA00004629"/>
    </source>
</evidence>
<dbReference type="Pfam" id="PF08655">
    <property type="entry name" value="DASH_Ask1"/>
    <property type="match status" value="1"/>
</dbReference>
<evidence type="ECO:0000256" key="19">
    <source>
        <dbReference type="ARBA" id="ARBA00046633"/>
    </source>
</evidence>
<evidence type="ECO:0000256" key="9">
    <source>
        <dbReference type="ARBA" id="ARBA00022701"/>
    </source>
</evidence>
<evidence type="ECO:0000256" key="18">
    <source>
        <dbReference type="ARBA" id="ARBA00029932"/>
    </source>
</evidence>
<keyword evidence="7" id="KW-0963">Cytoplasm</keyword>
<feature type="compositionally biased region" description="Basic and acidic residues" evidence="20">
    <location>
        <begin position="161"/>
        <end position="170"/>
    </location>
</feature>
<evidence type="ECO:0000256" key="16">
    <source>
        <dbReference type="ARBA" id="ARBA00023328"/>
    </source>
</evidence>
<dbReference type="GO" id="GO:0051301">
    <property type="term" value="P:cell division"/>
    <property type="evidence" value="ECO:0007669"/>
    <property type="project" value="UniProtKB-KW"/>
</dbReference>
<dbReference type="GO" id="GO:0044732">
    <property type="term" value="C:mitotic spindle pole body"/>
    <property type="evidence" value="ECO:0007669"/>
    <property type="project" value="TreeGrafter"/>
</dbReference>
<evidence type="ECO:0000256" key="5">
    <source>
        <dbReference type="ARBA" id="ARBA00014520"/>
    </source>
</evidence>
<keyword evidence="6" id="KW-0158">Chromosome</keyword>
<comment type="subunit">
    <text evidence="19">Component of the DASH complex consisting of ASK1, DAD1, DAD2, DAD3, DAD4, DAM1, DUO1, HSK3, SPC19 and SPC34, with a stoichiometry of one copy of each subunit per complex. Multiple DASH complexes oligomerize to form a ring that encircles spindle microtubules and organizes the rod-like NDC80 complexes of the outer kinetochore. DASH complex oligomerization strengthens microtubule attachments. On cytoplasmic microtubules, DASH complexes appear to form patches instead of rings.</text>
</comment>
<dbReference type="GO" id="GO:0042729">
    <property type="term" value="C:DASH complex"/>
    <property type="evidence" value="ECO:0007669"/>
    <property type="project" value="InterPro"/>
</dbReference>